<feature type="compositionally biased region" description="Polar residues" evidence="1">
    <location>
        <begin position="229"/>
        <end position="238"/>
    </location>
</feature>
<evidence type="ECO:0000313" key="2">
    <source>
        <dbReference type="EMBL" id="KAJ7358486.1"/>
    </source>
</evidence>
<dbReference type="EMBL" id="JARIHO010000007">
    <property type="protein sequence ID" value="KAJ7358486.1"/>
    <property type="molecule type" value="Genomic_DNA"/>
</dbReference>
<evidence type="ECO:0000256" key="1">
    <source>
        <dbReference type="SAM" id="MobiDB-lite"/>
    </source>
</evidence>
<feature type="compositionally biased region" description="Basic residues" evidence="1">
    <location>
        <begin position="167"/>
        <end position="181"/>
    </location>
</feature>
<dbReference type="Proteomes" id="UP001218218">
    <property type="component" value="Unassembled WGS sequence"/>
</dbReference>
<accession>A0AAD7AIE0</accession>
<feature type="compositionally biased region" description="Low complexity" evidence="1">
    <location>
        <begin position="182"/>
        <end position="201"/>
    </location>
</feature>
<sequence>MDDPTTLPVTTHFLKAHQRVRLMRSTRKMEHLLGETPLFIDTNSPVTPTFPQSRQTRAAHIYVAPARSSSLGVHISPNGDSSQASISRVPARPLLAVRVPAPTNRDSGSFALASPASVLSFPTPPKSPADEQRRHRTRKMARIFRTLGETVPAELVFPAGAPPASPRSRRTSTLAKRRSSRLVRVSSSSSLASRARRNSLLTRGGDGDVEEEEEESAGAALDPIESDGESTSVYSTLSGGDWERVPQLQPLAMSSPSPPRAGAPSESTSPSHPRAPGRASTAFASTTRASVTPKHPLGYGYDRPRGTHRKEKGWSGEWVAAGSGVHNMDEVANRLRGLKMNIQIGFFHAATRVPKLKSEDSDRRWASAKNEASRWAFGVRIATPARPGDGRPCGHGQPRKLWKERSSEFRIENLEGIQHWHDQKTIELGGWGRCREYENSGSVAWLEAVKPKPRLVKPSQAECHGLGTALALACGLASREQLPDFLSGINIGGSEKVVSYPTVMTSHMGTLS</sequence>
<feature type="region of interest" description="Disordered" evidence="1">
    <location>
        <begin position="156"/>
        <end position="311"/>
    </location>
</feature>
<comment type="caution">
    <text evidence="2">The sequence shown here is derived from an EMBL/GenBank/DDBJ whole genome shotgun (WGS) entry which is preliminary data.</text>
</comment>
<organism evidence="2 3">
    <name type="scientific">Mycena albidolilacea</name>
    <dbReference type="NCBI Taxonomy" id="1033008"/>
    <lineage>
        <taxon>Eukaryota</taxon>
        <taxon>Fungi</taxon>
        <taxon>Dikarya</taxon>
        <taxon>Basidiomycota</taxon>
        <taxon>Agaricomycotina</taxon>
        <taxon>Agaricomycetes</taxon>
        <taxon>Agaricomycetidae</taxon>
        <taxon>Agaricales</taxon>
        <taxon>Marasmiineae</taxon>
        <taxon>Mycenaceae</taxon>
        <taxon>Mycena</taxon>
    </lineage>
</organism>
<feature type="compositionally biased region" description="Acidic residues" evidence="1">
    <location>
        <begin position="207"/>
        <end position="216"/>
    </location>
</feature>
<protein>
    <submittedName>
        <fullName evidence="2">Uncharacterized protein</fullName>
    </submittedName>
</protein>
<feature type="compositionally biased region" description="Low complexity" evidence="1">
    <location>
        <begin position="279"/>
        <end position="292"/>
    </location>
</feature>
<proteinExistence type="predicted"/>
<feature type="region of interest" description="Disordered" evidence="1">
    <location>
        <begin position="116"/>
        <end position="136"/>
    </location>
</feature>
<reference evidence="2" key="1">
    <citation type="submission" date="2023-03" db="EMBL/GenBank/DDBJ databases">
        <title>Massive genome expansion in bonnet fungi (Mycena s.s.) driven by repeated elements and novel gene families across ecological guilds.</title>
        <authorList>
            <consortium name="Lawrence Berkeley National Laboratory"/>
            <person name="Harder C.B."/>
            <person name="Miyauchi S."/>
            <person name="Viragh M."/>
            <person name="Kuo A."/>
            <person name="Thoen E."/>
            <person name="Andreopoulos B."/>
            <person name="Lu D."/>
            <person name="Skrede I."/>
            <person name="Drula E."/>
            <person name="Henrissat B."/>
            <person name="Morin E."/>
            <person name="Kohler A."/>
            <person name="Barry K."/>
            <person name="LaButti K."/>
            <person name="Morin E."/>
            <person name="Salamov A."/>
            <person name="Lipzen A."/>
            <person name="Mereny Z."/>
            <person name="Hegedus B."/>
            <person name="Baldrian P."/>
            <person name="Stursova M."/>
            <person name="Weitz H."/>
            <person name="Taylor A."/>
            <person name="Grigoriev I.V."/>
            <person name="Nagy L.G."/>
            <person name="Martin F."/>
            <person name="Kauserud H."/>
        </authorList>
    </citation>
    <scope>NUCLEOTIDE SEQUENCE</scope>
    <source>
        <strain evidence="2">CBHHK002</strain>
    </source>
</reference>
<dbReference type="AlphaFoldDB" id="A0AAD7AIE0"/>
<evidence type="ECO:0000313" key="3">
    <source>
        <dbReference type="Proteomes" id="UP001218218"/>
    </source>
</evidence>
<keyword evidence="3" id="KW-1185">Reference proteome</keyword>
<gene>
    <name evidence="2" type="ORF">DFH08DRAFT_932528</name>
</gene>
<name>A0AAD7AIE0_9AGAR</name>